<protein>
    <submittedName>
        <fullName evidence="2">Uncharacterized protein</fullName>
    </submittedName>
</protein>
<name>A0AAW0AT57_9AGAR</name>
<organism evidence="2 3">
    <name type="scientific">Favolaschia claudopus</name>
    <dbReference type="NCBI Taxonomy" id="2862362"/>
    <lineage>
        <taxon>Eukaryota</taxon>
        <taxon>Fungi</taxon>
        <taxon>Dikarya</taxon>
        <taxon>Basidiomycota</taxon>
        <taxon>Agaricomycotina</taxon>
        <taxon>Agaricomycetes</taxon>
        <taxon>Agaricomycetidae</taxon>
        <taxon>Agaricales</taxon>
        <taxon>Marasmiineae</taxon>
        <taxon>Mycenaceae</taxon>
        <taxon>Favolaschia</taxon>
    </lineage>
</organism>
<comment type="caution">
    <text evidence="2">The sequence shown here is derived from an EMBL/GenBank/DDBJ whole genome shotgun (WGS) entry which is preliminary data.</text>
</comment>
<proteinExistence type="predicted"/>
<evidence type="ECO:0000256" key="1">
    <source>
        <dbReference type="SAM" id="MobiDB-lite"/>
    </source>
</evidence>
<reference evidence="2 3" key="1">
    <citation type="journal article" date="2024" name="J Genomics">
        <title>Draft genome sequencing and assembly of Favolaschia claudopus CIRM-BRFM 2984 isolated from oak limbs.</title>
        <authorList>
            <person name="Navarro D."/>
            <person name="Drula E."/>
            <person name="Chaduli D."/>
            <person name="Cazenave R."/>
            <person name="Ahrendt S."/>
            <person name="Wang J."/>
            <person name="Lipzen A."/>
            <person name="Daum C."/>
            <person name="Barry K."/>
            <person name="Grigoriev I.V."/>
            <person name="Favel A."/>
            <person name="Rosso M.N."/>
            <person name="Martin F."/>
        </authorList>
    </citation>
    <scope>NUCLEOTIDE SEQUENCE [LARGE SCALE GENOMIC DNA]</scope>
    <source>
        <strain evidence="2 3">CIRM-BRFM 2984</strain>
    </source>
</reference>
<evidence type="ECO:0000313" key="3">
    <source>
        <dbReference type="Proteomes" id="UP001362999"/>
    </source>
</evidence>
<feature type="compositionally biased region" description="Pro residues" evidence="1">
    <location>
        <begin position="412"/>
        <end position="426"/>
    </location>
</feature>
<keyword evidence="3" id="KW-1185">Reference proteome</keyword>
<feature type="compositionally biased region" description="Basic residues" evidence="1">
    <location>
        <begin position="579"/>
        <end position="594"/>
    </location>
</feature>
<dbReference type="Proteomes" id="UP001362999">
    <property type="component" value="Unassembled WGS sequence"/>
</dbReference>
<feature type="compositionally biased region" description="Basic residues" evidence="1">
    <location>
        <begin position="1"/>
        <end position="11"/>
    </location>
</feature>
<feature type="compositionally biased region" description="Acidic residues" evidence="1">
    <location>
        <begin position="548"/>
        <end position="562"/>
    </location>
</feature>
<feature type="compositionally biased region" description="Acidic residues" evidence="1">
    <location>
        <begin position="442"/>
        <end position="463"/>
    </location>
</feature>
<feature type="region of interest" description="Disordered" evidence="1">
    <location>
        <begin position="527"/>
        <end position="604"/>
    </location>
</feature>
<feature type="compositionally biased region" description="Basic and acidic residues" evidence="1">
    <location>
        <begin position="527"/>
        <end position="538"/>
    </location>
</feature>
<evidence type="ECO:0000313" key="2">
    <source>
        <dbReference type="EMBL" id="KAK7016262.1"/>
    </source>
</evidence>
<accession>A0AAW0AT57</accession>
<feature type="compositionally biased region" description="Pro residues" evidence="1">
    <location>
        <begin position="393"/>
        <end position="405"/>
    </location>
</feature>
<sequence>MPKVPKKQKRKTVVDPAPAKKRGNQGDFHGQRKEYLLAMLPGYIEASDNGTTRKYWKETFFPGYWAKFPWELRRDEEPPEDLTGYGKSDEECTEEEFTTKHDTMKKTDEKIKRWMNYRRRADGGGSPFTKWLSQLRRVEERAPKRLAPYQVYMQDEDNNSRINELFKERYPDEVGKPNTIKYRGKIARELFAEEPEEIQEEYREKGEEDYQEAMDEFKEGGDGNVETERDAGIQREARERLAVTVQPLLDAIRAITGSQVLFITGTIVDGKFDVRTLHAHAKPEEGIQQGLDFTGWDTKGFKVVMDQWMRYLIAASNEPGATGPLEPNDSRAATGVPLPTDGSEGALPTAPTVTVPPPTSDTDTANATANAANATADADAVNDAANATAVTTPPAPPTVSTPPIPSTNSSAPPAPPTDSSAPPEPPAESSAPDDAQNGGGNGDDDAMGPNEEEDEEDPLDEFPDMGSPLRRAVRALTPDALELRLAIYRMSSSMERRRENTMATTREQLDKLGLGSEVKAIMDEVRAANKRKAGDGDKHPKKRRKGDDGDEEDYTDDEDEGSEGGGGGNAEGDDGAAARGRRVTRVARRRGAGKKRADSETGWATHSREVLLKTDEGEQWKAGGEKWEGVVAKWWAKEEAASFQGPAKGAGTKLRPKQVGAWIKRARTGGPQPTVSDTFGFSVVWWKWWVSINPDWRKRKDGGRRMERDTTTGDWGVLQSQTGPNGLLNVLICLRWWKDAMRMEAGDWDEALEDVSWVLDRLAEARAESPP</sequence>
<feature type="region of interest" description="Disordered" evidence="1">
    <location>
        <begin position="1"/>
        <end position="30"/>
    </location>
</feature>
<feature type="region of interest" description="Disordered" evidence="1">
    <location>
        <begin position="77"/>
        <end position="104"/>
    </location>
</feature>
<feature type="region of interest" description="Disordered" evidence="1">
    <location>
        <begin position="388"/>
        <end position="477"/>
    </location>
</feature>
<feature type="compositionally biased region" description="Low complexity" evidence="1">
    <location>
        <begin position="427"/>
        <end position="436"/>
    </location>
</feature>
<gene>
    <name evidence="2" type="ORF">R3P38DRAFT_3203083</name>
</gene>
<feature type="region of interest" description="Disordered" evidence="1">
    <location>
        <begin position="320"/>
        <end position="366"/>
    </location>
</feature>
<dbReference type="EMBL" id="JAWWNJ010000051">
    <property type="protein sequence ID" value="KAK7016262.1"/>
    <property type="molecule type" value="Genomic_DNA"/>
</dbReference>
<dbReference type="AlphaFoldDB" id="A0AAW0AT57"/>